<dbReference type="EMBL" id="ADMT01000168">
    <property type="protein sequence ID" value="EFF82573.1"/>
    <property type="molecule type" value="Genomic_DNA"/>
</dbReference>
<dbReference type="AlphaFoldDB" id="D4XQA8"/>
<reference evidence="2" key="1">
    <citation type="submission" date="2010-03" db="EMBL/GenBank/DDBJ databases">
        <title>Complete sequence of Mobiluncus curtisii ATCC 43063.</title>
        <authorList>
            <person name="Muzny D."/>
            <person name="Qin X."/>
            <person name="Deng J."/>
            <person name="Jiang H."/>
            <person name="Liu Y."/>
            <person name="Qu J."/>
            <person name="Song X.-Z."/>
            <person name="Zhang L."/>
            <person name="Thornton R."/>
            <person name="Coyle M."/>
            <person name="Francisco L."/>
            <person name="Jackson L."/>
            <person name="Javaid M."/>
            <person name="Korchina V."/>
            <person name="Kovar C."/>
            <person name="Mata R."/>
            <person name="Mathew T."/>
            <person name="Ngo R."/>
            <person name="Nguyen L."/>
            <person name="Nguyen N."/>
            <person name="Okwuonu G."/>
            <person name="Ongeri F."/>
            <person name="Pham C."/>
            <person name="Simmons D."/>
            <person name="Wilczek-Boney K."/>
            <person name="Hale W."/>
            <person name="Jakkamsetti A."/>
            <person name="Pham P."/>
            <person name="Ruth R."/>
            <person name="San Lucas F."/>
            <person name="Warren J."/>
            <person name="Zhang J."/>
            <person name="Zhao Z."/>
            <person name="Zhou C."/>
            <person name="Zhu D."/>
            <person name="Lee S."/>
            <person name="Bess C."/>
            <person name="Blankenburg K."/>
            <person name="Forbes L."/>
            <person name="Fu Q."/>
            <person name="Gubbala S."/>
            <person name="Hirani K."/>
            <person name="Jayaseelan J.C."/>
            <person name="Lara F."/>
            <person name="Munidasa M."/>
            <person name="Palculict T."/>
            <person name="Patil S."/>
            <person name="Pu L.-L."/>
            <person name="Saada N."/>
            <person name="Tang L."/>
            <person name="Weissenberger G."/>
            <person name="Zhu Y."/>
            <person name="Hemphill L."/>
            <person name="Shang Y."/>
            <person name="Youmans B."/>
            <person name="Ayvaz T."/>
            <person name="Ross M."/>
            <person name="Santibanez J."/>
            <person name="Aqrawi P."/>
            <person name="Gross S."/>
            <person name="Joshi V."/>
            <person name="Fowler G."/>
            <person name="Nazareth L."/>
            <person name="Reid J."/>
            <person name="Worley K."/>
            <person name="Petrosino J."/>
            <person name="Highlander S."/>
            <person name="Gibbs R."/>
            <person name="Gibbs R."/>
        </authorList>
    </citation>
    <scope>NUCLEOTIDE SEQUENCE [LARGE SCALE GENOMIC DNA]</scope>
    <source>
        <strain evidence="2">ATCC 19194</strain>
    </source>
</reference>
<evidence type="ECO:0000313" key="1">
    <source>
        <dbReference type="EMBL" id="EFF82573.1"/>
    </source>
</evidence>
<gene>
    <name evidence="1" type="ORF">HMP0015_1900</name>
</gene>
<accession>D4XQA8</accession>
<sequence length="65" mass="7746">MTNLICQIGQFFLIFIFHHFFKILKNNKINPLRYSHYALSFSIQRVKEDIVFLTGACQHEFTIIP</sequence>
<organism evidence="1 2">
    <name type="scientific">Acinetobacter haemolyticus ATCC 19194</name>
    <dbReference type="NCBI Taxonomy" id="707232"/>
    <lineage>
        <taxon>Bacteria</taxon>
        <taxon>Pseudomonadati</taxon>
        <taxon>Pseudomonadota</taxon>
        <taxon>Gammaproteobacteria</taxon>
        <taxon>Moraxellales</taxon>
        <taxon>Moraxellaceae</taxon>
        <taxon>Acinetobacter</taxon>
    </lineage>
</organism>
<evidence type="ECO:0000313" key="2">
    <source>
        <dbReference type="Proteomes" id="UP000003085"/>
    </source>
</evidence>
<protein>
    <submittedName>
        <fullName evidence="1">Uncharacterized protein</fullName>
    </submittedName>
</protein>
<proteinExistence type="predicted"/>
<name>D4XQA8_ACIHA</name>
<comment type="caution">
    <text evidence="1">The sequence shown here is derived from an EMBL/GenBank/DDBJ whole genome shotgun (WGS) entry which is preliminary data.</text>
</comment>
<dbReference type="Proteomes" id="UP000003085">
    <property type="component" value="Unassembled WGS sequence"/>
</dbReference>
<dbReference type="HOGENOM" id="CLU_2839715_0_0_6"/>